<comment type="caution">
    <text evidence="1">The sequence shown here is derived from an EMBL/GenBank/DDBJ whole genome shotgun (WGS) entry which is preliminary data.</text>
</comment>
<keyword evidence="2" id="KW-1185">Reference proteome</keyword>
<accession>A0A7K1SQL3</accession>
<dbReference type="RefSeq" id="WP_157590877.1">
    <property type="nucleotide sequence ID" value="NZ_WPIN01000030.1"/>
</dbReference>
<gene>
    <name evidence="1" type="ORF">GO755_39060</name>
</gene>
<sequence>MINQPIPLKTTSEICIAADAAQSITEIHDLWKSVVANGYQYPLVEIKFIKEHLTERARDMGRRDGTAFRIMLTELGIY</sequence>
<dbReference type="Proteomes" id="UP000436006">
    <property type="component" value="Unassembled WGS sequence"/>
</dbReference>
<dbReference type="EMBL" id="WPIN01000030">
    <property type="protein sequence ID" value="MVM36079.1"/>
    <property type="molecule type" value="Genomic_DNA"/>
</dbReference>
<proteinExistence type="predicted"/>
<name>A0A7K1SQL3_9BACT</name>
<dbReference type="AlphaFoldDB" id="A0A7K1SQL3"/>
<organism evidence="1 2">
    <name type="scientific">Spirosoma arboris</name>
    <dbReference type="NCBI Taxonomy" id="2682092"/>
    <lineage>
        <taxon>Bacteria</taxon>
        <taxon>Pseudomonadati</taxon>
        <taxon>Bacteroidota</taxon>
        <taxon>Cytophagia</taxon>
        <taxon>Cytophagales</taxon>
        <taxon>Cytophagaceae</taxon>
        <taxon>Spirosoma</taxon>
    </lineage>
</organism>
<protein>
    <submittedName>
        <fullName evidence="1">Uncharacterized protein</fullName>
    </submittedName>
</protein>
<evidence type="ECO:0000313" key="1">
    <source>
        <dbReference type="EMBL" id="MVM36079.1"/>
    </source>
</evidence>
<reference evidence="1 2" key="1">
    <citation type="submission" date="2019-12" db="EMBL/GenBank/DDBJ databases">
        <title>Spirosoma sp. HMF4905 genome sequencing and assembly.</title>
        <authorList>
            <person name="Kang H."/>
            <person name="Cha I."/>
            <person name="Kim H."/>
            <person name="Joh K."/>
        </authorList>
    </citation>
    <scope>NUCLEOTIDE SEQUENCE [LARGE SCALE GENOMIC DNA]</scope>
    <source>
        <strain evidence="1 2">HMF4905</strain>
    </source>
</reference>
<evidence type="ECO:0000313" key="2">
    <source>
        <dbReference type="Proteomes" id="UP000436006"/>
    </source>
</evidence>